<dbReference type="Proteomes" id="UP000649617">
    <property type="component" value="Unassembled WGS sequence"/>
</dbReference>
<dbReference type="GO" id="GO:0030488">
    <property type="term" value="P:tRNA methylation"/>
    <property type="evidence" value="ECO:0007669"/>
    <property type="project" value="TreeGrafter"/>
</dbReference>
<dbReference type="GO" id="GO:0070475">
    <property type="term" value="P:rRNA base methylation"/>
    <property type="evidence" value="ECO:0007669"/>
    <property type="project" value="TreeGrafter"/>
</dbReference>
<sequence>MSSISPRCRALAQFLDHHQEPPWRLQQVLHGVYKAYKIKWHAIDGLPQTLRWRLKDQFGKYTTAFKPEAVSEGDSAEKILLKSRSDEARVEAVSLKFHSHRSLCISSQVGCSFQCAFCATGKVGFKRQLDADEITDQVLHFLQRGHKVDGISFMGMGEPLGNPKLFDALRILTASELYGMSARRLNVSTVGVLPGIVKLTEEFPQVNLAFSLHSPFTEERNKLVPLNRMFPMEEVFNVLDQRIRSTGRRIWICYLLLQGINDSADHARALAQMVRDRPSETRYLYHVNLLPYNVGRAVPEQYSRAGPEGVEQFQRVLQQKRVSCSYRNSFGHGIDAACGQLFAGYEE</sequence>
<dbReference type="SFLD" id="SFLDS00029">
    <property type="entry name" value="Radical_SAM"/>
    <property type="match status" value="1"/>
</dbReference>
<feature type="non-terminal residue" evidence="12">
    <location>
        <position position="1"/>
    </location>
</feature>
<reference evidence="12" key="1">
    <citation type="submission" date="2021-02" db="EMBL/GenBank/DDBJ databases">
        <authorList>
            <person name="Dougan E. K."/>
            <person name="Rhodes N."/>
            <person name="Thang M."/>
            <person name="Chan C."/>
        </authorList>
    </citation>
    <scope>NUCLEOTIDE SEQUENCE</scope>
</reference>
<evidence type="ECO:0000256" key="5">
    <source>
        <dbReference type="ARBA" id="ARBA00022603"/>
    </source>
</evidence>
<dbReference type="PANTHER" id="PTHR30544:SF5">
    <property type="entry name" value="RADICAL SAM CORE DOMAIN-CONTAINING PROTEIN"/>
    <property type="match status" value="1"/>
</dbReference>
<evidence type="ECO:0000256" key="9">
    <source>
        <dbReference type="ARBA" id="ARBA00023004"/>
    </source>
</evidence>
<proteinExistence type="predicted"/>
<dbReference type="GO" id="GO:0046872">
    <property type="term" value="F:metal ion binding"/>
    <property type="evidence" value="ECO:0007669"/>
    <property type="project" value="UniProtKB-KW"/>
</dbReference>
<evidence type="ECO:0000256" key="1">
    <source>
        <dbReference type="ARBA" id="ARBA00001966"/>
    </source>
</evidence>
<keyword evidence="3" id="KW-0004">4Fe-4S</keyword>
<comment type="cofactor">
    <cofactor evidence="1">
        <name>[4Fe-4S] cluster</name>
        <dbReference type="ChEBI" id="CHEBI:49883"/>
    </cofactor>
</comment>
<keyword evidence="7" id="KW-0949">S-adenosyl-L-methionine</keyword>
<name>A0A812Y9N2_SYMPI</name>
<feature type="domain" description="Radical SAM core" evidence="11">
    <location>
        <begin position="97"/>
        <end position="335"/>
    </location>
</feature>
<dbReference type="PANTHER" id="PTHR30544">
    <property type="entry name" value="23S RRNA METHYLTRANSFERASE"/>
    <property type="match status" value="1"/>
</dbReference>
<dbReference type="GO" id="GO:0008173">
    <property type="term" value="F:RNA methyltransferase activity"/>
    <property type="evidence" value="ECO:0007669"/>
    <property type="project" value="InterPro"/>
</dbReference>
<keyword evidence="5" id="KW-0489">Methyltransferase</keyword>
<comment type="caution">
    <text evidence="12">The sequence shown here is derived from an EMBL/GenBank/DDBJ whole genome shotgun (WGS) entry which is preliminary data.</text>
</comment>
<keyword evidence="13" id="KW-1185">Reference proteome</keyword>
<keyword evidence="4" id="KW-0963">Cytoplasm</keyword>
<evidence type="ECO:0000313" key="12">
    <source>
        <dbReference type="EMBL" id="CAE7772568.1"/>
    </source>
</evidence>
<dbReference type="InterPro" id="IPR058240">
    <property type="entry name" value="rSAM_sf"/>
</dbReference>
<comment type="subcellular location">
    <subcellularLocation>
        <location evidence="2">Cytoplasm</location>
    </subcellularLocation>
</comment>
<dbReference type="SFLD" id="SFLDG01062">
    <property type="entry name" value="methyltransferase_(Class_A)"/>
    <property type="match status" value="1"/>
</dbReference>
<dbReference type="Gene3D" id="3.20.20.70">
    <property type="entry name" value="Aldolase class I"/>
    <property type="match status" value="1"/>
</dbReference>
<dbReference type="AlphaFoldDB" id="A0A812Y9N2"/>
<dbReference type="InterPro" id="IPR040072">
    <property type="entry name" value="Methyltransferase_A"/>
</dbReference>
<keyword evidence="9" id="KW-0408">Iron</keyword>
<dbReference type="InterPro" id="IPR007197">
    <property type="entry name" value="rSAM"/>
</dbReference>
<keyword evidence="8" id="KW-0479">Metal-binding</keyword>
<dbReference type="InterPro" id="IPR004383">
    <property type="entry name" value="rRNA_lsu_MTrfase_RlmN/Cfr"/>
</dbReference>
<dbReference type="EMBL" id="CAJNIZ010047645">
    <property type="protein sequence ID" value="CAE7772568.1"/>
    <property type="molecule type" value="Genomic_DNA"/>
</dbReference>
<evidence type="ECO:0000256" key="2">
    <source>
        <dbReference type="ARBA" id="ARBA00004496"/>
    </source>
</evidence>
<organism evidence="12 13">
    <name type="scientific">Symbiodinium pilosum</name>
    <name type="common">Dinoflagellate</name>
    <dbReference type="NCBI Taxonomy" id="2952"/>
    <lineage>
        <taxon>Eukaryota</taxon>
        <taxon>Sar</taxon>
        <taxon>Alveolata</taxon>
        <taxon>Dinophyceae</taxon>
        <taxon>Suessiales</taxon>
        <taxon>Symbiodiniaceae</taxon>
        <taxon>Symbiodinium</taxon>
    </lineage>
</organism>
<dbReference type="OrthoDB" id="538249at2759"/>
<accession>A0A812Y9N2</accession>
<dbReference type="GO" id="GO:0051539">
    <property type="term" value="F:4 iron, 4 sulfur cluster binding"/>
    <property type="evidence" value="ECO:0007669"/>
    <property type="project" value="UniProtKB-KW"/>
</dbReference>
<evidence type="ECO:0000313" key="13">
    <source>
        <dbReference type="Proteomes" id="UP000649617"/>
    </source>
</evidence>
<dbReference type="CDD" id="cd01335">
    <property type="entry name" value="Radical_SAM"/>
    <property type="match status" value="1"/>
</dbReference>
<dbReference type="SFLD" id="SFLDF00275">
    <property type="entry name" value="adenosine_C2_methyltransferase"/>
    <property type="match status" value="1"/>
</dbReference>
<dbReference type="PIRSF" id="PIRSF006004">
    <property type="entry name" value="CHP00048"/>
    <property type="match status" value="1"/>
</dbReference>
<evidence type="ECO:0000259" key="11">
    <source>
        <dbReference type="PROSITE" id="PS51918"/>
    </source>
</evidence>
<dbReference type="SUPFAM" id="SSF102114">
    <property type="entry name" value="Radical SAM enzymes"/>
    <property type="match status" value="1"/>
</dbReference>
<keyword evidence="6" id="KW-0808">Transferase</keyword>
<evidence type="ECO:0000256" key="6">
    <source>
        <dbReference type="ARBA" id="ARBA00022679"/>
    </source>
</evidence>
<dbReference type="PROSITE" id="PS51918">
    <property type="entry name" value="RADICAL_SAM"/>
    <property type="match status" value="1"/>
</dbReference>
<evidence type="ECO:0000256" key="4">
    <source>
        <dbReference type="ARBA" id="ARBA00022490"/>
    </source>
</evidence>
<evidence type="ECO:0000256" key="7">
    <source>
        <dbReference type="ARBA" id="ARBA00022691"/>
    </source>
</evidence>
<gene>
    <name evidence="12" type="primary">cfr</name>
    <name evidence="12" type="ORF">SPIL2461_LOCUS22785</name>
</gene>
<protein>
    <submittedName>
        <fullName evidence="12">Cfr protein</fullName>
    </submittedName>
</protein>
<dbReference type="GO" id="GO:0005737">
    <property type="term" value="C:cytoplasm"/>
    <property type="evidence" value="ECO:0007669"/>
    <property type="project" value="UniProtKB-SubCell"/>
</dbReference>
<evidence type="ECO:0000256" key="8">
    <source>
        <dbReference type="ARBA" id="ARBA00022723"/>
    </source>
</evidence>
<evidence type="ECO:0000256" key="10">
    <source>
        <dbReference type="ARBA" id="ARBA00023014"/>
    </source>
</evidence>
<dbReference type="Pfam" id="PF04055">
    <property type="entry name" value="Radical_SAM"/>
    <property type="match status" value="1"/>
</dbReference>
<keyword evidence="10" id="KW-0411">Iron-sulfur</keyword>
<dbReference type="InterPro" id="IPR013785">
    <property type="entry name" value="Aldolase_TIM"/>
</dbReference>
<evidence type="ECO:0000256" key="3">
    <source>
        <dbReference type="ARBA" id="ARBA00022485"/>
    </source>
</evidence>